<dbReference type="InterPro" id="IPR039426">
    <property type="entry name" value="TonB-dep_rcpt-like"/>
</dbReference>
<comment type="subcellular location">
    <subcellularLocation>
        <location evidence="1">Cell outer membrane</location>
        <topology evidence="1">Multi-pass membrane protein</topology>
    </subcellularLocation>
</comment>
<dbReference type="PANTHER" id="PTHR47234">
    <property type="match status" value="1"/>
</dbReference>
<sequence length="459" mass="48790">MRNPVLSLTLTATLAGAALIGSEAQGRDFTHCKRSLQLDGASPVSVVTSEQIAAAPALDRLPGLNVPGLATTTQDGSGQINLRGLGQNNTLVLLNGRRVGTGYSFENAPIPQSAIERIEVLSDGAAAIYGSDAVAGVVNIITTGSYERTGLATENGGFLVNPATGFDVSLNGFGIGAEYSLCFGQDRVLPYKLTFGLLTYELDGTDTIRNETYLEGLGATGIGGIPGFYINSPTDLVLGEIDVERSGIEFDIRLDAPLTFGVYGGGGLGSFGTTAPRPTIGVTGFVGGVRFGILDQNETTNYFADTPAFGVNSDWQTRYDTDFDGTFGGIYGGFEHRRAFEGVNDSITTFSLSGIAGLDYYCFNVREQILATGLGGALNYANTEDHEFDDTQFRLGLRTGLDWQYRNLNIGAGLSVDWGKYPRIDRFLPDSDAVGALDPVYSLDGGLSYELSLKATYRF</sequence>
<gene>
    <name evidence="3" type="ORF">P1J78_14740</name>
</gene>
<dbReference type="EMBL" id="JARGYC010000039">
    <property type="protein sequence ID" value="MDF0601999.1"/>
    <property type="molecule type" value="Genomic_DNA"/>
</dbReference>
<keyword evidence="1" id="KW-0472">Membrane</keyword>
<dbReference type="InterPro" id="IPR037066">
    <property type="entry name" value="Plug_dom_sf"/>
</dbReference>
<keyword evidence="1" id="KW-1134">Transmembrane beta strand</keyword>
<evidence type="ECO:0000313" key="3">
    <source>
        <dbReference type="EMBL" id="MDF0601999.1"/>
    </source>
</evidence>
<evidence type="ECO:0000256" key="1">
    <source>
        <dbReference type="PROSITE-ProRule" id="PRU01360"/>
    </source>
</evidence>
<protein>
    <submittedName>
        <fullName evidence="3">TonB-dependent receptor plug domain-containing protein</fullName>
    </submittedName>
</protein>
<dbReference type="SUPFAM" id="SSF56935">
    <property type="entry name" value="Porins"/>
    <property type="match status" value="1"/>
</dbReference>
<keyword evidence="1" id="KW-0813">Transport</keyword>
<keyword evidence="1" id="KW-0812">Transmembrane</keyword>
<keyword evidence="4" id="KW-1185">Reference proteome</keyword>
<dbReference type="InterPro" id="IPR012910">
    <property type="entry name" value="Plug_dom"/>
</dbReference>
<comment type="similarity">
    <text evidence="1">Belongs to the TonB-dependent receptor family.</text>
</comment>
<dbReference type="Proteomes" id="UP001220964">
    <property type="component" value="Unassembled WGS sequence"/>
</dbReference>
<dbReference type="Gene3D" id="2.170.130.10">
    <property type="entry name" value="TonB-dependent receptor, plug domain"/>
    <property type="match status" value="1"/>
</dbReference>
<organism evidence="3 4">
    <name type="scientific">Psychromarinibacter sediminicola</name>
    <dbReference type="NCBI Taxonomy" id="3033385"/>
    <lineage>
        <taxon>Bacteria</taxon>
        <taxon>Pseudomonadati</taxon>
        <taxon>Pseudomonadota</taxon>
        <taxon>Alphaproteobacteria</taxon>
        <taxon>Rhodobacterales</taxon>
        <taxon>Paracoccaceae</taxon>
        <taxon>Psychromarinibacter</taxon>
    </lineage>
</organism>
<dbReference type="PROSITE" id="PS52016">
    <property type="entry name" value="TONB_DEPENDENT_REC_3"/>
    <property type="match status" value="1"/>
</dbReference>
<evidence type="ECO:0000313" key="4">
    <source>
        <dbReference type="Proteomes" id="UP001220964"/>
    </source>
</evidence>
<proteinExistence type="inferred from homology"/>
<reference evidence="3" key="1">
    <citation type="submission" date="2023-03" db="EMBL/GenBank/DDBJ databases">
        <title>Multiphase analysis and comparison of six strains from genera Psychromarinibacter, Lutimaribacter, and Maritimibacter, including a novel species: Psychromarinibacter sediminicola sp. nov.</title>
        <authorList>
            <person name="Wang Y.-H."/>
            <person name="Ye M.-Q."/>
            <person name="Du Z.-J."/>
        </authorList>
    </citation>
    <scope>NUCLEOTIDE SEQUENCE</scope>
    <source>
        <strain evidence="3">C21-152</strain>
    </source>
</reference>
<dbReference type="PANTHER" id="PTHR47234:SF3">
    <property type="entry name" value="SECRETIN_TONB SHORT N-TERMINAL DOMAIN-CONTAINING PROTEIN"/>
    <property type="match status" value="1"/>
</dbReference>
<dbReference type="AlphaFoldDB" id="A0AAE3NT95"/>
<comment type="caution">
    <text evidence="3">The sequence shown here is derived from an EMBL/GenBank/DDBJ whole genome shotgun (WGS) entry which is preliminary data.</text>
</comment>
<evidence type="ECO:0000259" key="2">
    <source>
        <dbReference type="Pfam" id="PF07715"/>
    </source>
</evidence>
<keyword evidence="1" id="KW-0998">Cell outer membrane</keyword>
<name>A0AAE3NT95_9RHOB</name>
<accession>A0AAE3NT95</accession>
<dbReference type="RefSeq" id="WP_275568136.1">
    <property type="nucleotide sequence ID" value="NZ_JARGYC010000039.1"/>
</dbReference>
<keyword evidence="3" id="KW-0675">Receptor</keyword>
<dbReference type="Pfam" id="PF07715">
    <property type="entry name" value="Plug"/>
    <property type="match status" value="1"/>
</dbReference>
<dbReference type="GO" id="GO:0009279">
    <property type="term" value="C:cell outer membrane"/>
    <property type="evidence" value="ECO:0007669"/>
    <property type="project" value="UniProtKB-SubCell"/>
</dbReference>
<feature type="domain" description="TonB-dependent receptor plug" evidence="2">
    <location>
        <begin position="39"/>
        <end position="137"/>
    </location>
</feature>